<dbReference type="Proteomes" id="UP001370758">
    <property type="component" value="Unassembled WGS sequence"/>
</dbReference>
<reference evidence="2 3" key="1">
    <citation type="submission" date="2023-08" db="EMBL/GenBank/DDBJ databases">
        <authorList>
            <person name="Palmer J.M."/>
        </authorList>
    </citation>
    <scope>NUCLEOTIDE SEQUENCE [LARGE SCALE GENOMIC DNA]</scope>
    <source>
        <strain evidence="2 3">TWF481</strain>
    </source>
</reference>
<dbReference type="InterPro" id="IPR036770">
    <property type="entry name" value="Ankyrin_rpt-contain_sf"/>
</dbReference>
<dbReference type="PROSITE" id="PS50088">
    <property type="entry name" value="ANK_REPEAT"/>
    <property type="match status" value="1"/>
</dbReference>
<sequence>MPDEDASRLRLRNGGDPIPALDPQWTVVELAHFTVQEYLESEHIKGSKVKFFALPSSSLTTDFSLNIMRRVLSIGPNLLDDARWLRGTTTPGFPMNSEYYLIYFVLSLVTFAYRPKRSPGFDGLNLLIEDEKEILQLVLKFLHPKSAPTLFLTRLCNEIRRQTTSLSNLERYQALLHRSYRFPRQLARALNIGDESVLTPATPNLIILWKLLGVYNIQAGLKALEILEDHECREVLTEKVKIRINYDLLHKWRSSTDAKHVEPFGTLPEIFAESQFTMNYGVKRRAASNRLRSLVGSERLRSMLNLTTLLGCYIYSHTMDCESENQEVSSDASYCLLERLLEGGADPNGGDMRMTPLQVAAQRWDYEAIKLLLENGADANAIGVEGGRTCAGWQLEYADWSPLRIYRRDIALFRPLYFYDCWNKDDGKHHPYLPPHHETLCCQHCGALGTGTPESNYYKRCIERRHLQADTRAEIEQLLVSKGAREF</sequence>
<dbReference type="Gene3D" id="1.25.40.20">
    <property type="entry name" value="Ankyrin repeat-containing domain"/>
    <property type="match status" value="1"/>
</dbReference>
<accession>A0AAV9WC86</accession>
<name>A0AAV9WC86_9PEZI</name>
<keyword evidence="3" id="KW-1185">Reference proteome</keyword>
<dbReference type="SUPFAM" id="SSF48403">
    <property type="entry name" value="Ankyrin repeat"/>
    <property type="match status" value="1"/>
</dbReference>
<dbReference type="EMBL" id="JAVHJL010000004">
    <property type="protein sequence ID" value="KAK6505509.1"/>
    <property type="molecule type" value="Genomic_DNA"/>
</dbReference>
<proteinExistence type="predicted"/>
<protein>
    <submittedName>
        <fullName evidence="2">Uncharacterized protein</fullName>
    </submittedName>
</protein>
<evidence type="ECO:0000313" key="3">
    <source>
        <dbReference type="Proteomes" id="UP001370758"/>
    </source>
</evidence>
<gene>
    <name evidence="2" type="ORF">TWF481_007406</name>
</gene>
<dbReference type="Pfam" id="PF00023">
    <property type="entry name" value="Ank"/>
    <property type="match status" value="1"/>
</dbReference>
<dbReference type="AlphaFoldDB" id="A0AAV9WC86"/>
<comment type="caution">
    <text evidence="2">The sequence shown here is derived from an EMBL/GenBank/DDBJ whole genome shotgun (WGS) entry which is preliminary data.</text>
</comment>
<dbReference type="InterPro" id="IPR002110">
    <property type="entry name" value="Ankyrin_rpt"/>
</dbReference>
<evidence type="ECO:0000256" key="1">
    <source>
        <dbReference type="PROSITE-ProRule" id="PRU00023"/>
    </source>
</evidence>
<keyword evidence="1" id="KW-0040">ANK repeat</keyword>
<feature type="repeat" description="ANK" evidence="1">
    <location>
        <begin position="352"/>
        <end position="384"/>
    </location>
</feature>
<evidence type="ECO:0000313" key="2">
    <source>
        <dbReference type="EMBL" id="KAK6505509.1"/>
    </source>
</evidence>
<dbReference type="PROSITE" id="PS50297">
    <property type="entry name" value="ANK_REP_REGION"/>
    <property type="match status" value="1"/>
</dbReference>
<organism evidence="2 3">
    <name type="scientific">Arthrobotrys musiformis</name>
    <dbReference type="NCBI Taxonomy" id="47236"/>
    <lineage>
        <taxon>Eukaryota</taxon>
        <taxon>Fungi</taxon>
        <taxon>Dikarya</taxon>
        <taxon>Ascomycota</taxon>
        <taxon>Pezizomycotina</taxon>
        <taxon>Orbiliomycetes</taxon>
        <taxon>Orbiliales</taxon>
        <taxon>Orbiliaceae</taxon>
        <taxon>Arthrobotrys</taxon>
    </lineage>
</organism>